<sequence length="500" mass="53741">MERSIMKRHIRNRVIGLAAGTVAFGVISACGGAGGGGLDVADGGIRGTGSSVGPVSGFGSVFVNGVEFSTDRTVVGDDGINQESRLVVGMILRVDGEWRETGLGDAETVEYDDTLRGTMQVLSPWDVVSKTATVQILGQTVRIDSQTVVKGMTVETLDNFNDEFVRMSGWRLPNGEFRASYLGLRTQNNSDDFDSLNAVELEGNISGLTGTEFMIGSQLVNYSGATPDGLTLADLSDGNAVEVEGSLSGTTLMAQEIRPDDSRRYVQGTDDDIEFVGPVSSAYSQSTGTFTVNGITVRVTGDTEFDGLSGPADLVQRILVQVEGDFESDGSVTAEEIELREADSELEGGPAQEIDLSAGQFRVGGALVQVTPLTIITDDDEARLSLSDLALPRELEIEGIERVGSDGSIYLEALKIERDDESPDGEFELTGRISEMVNDRIQVLGVDLHISQDTDFDQISRNELQGLVDAGQRPKVEVEYEFVGTRYVIDEIELEEDDDD</sequence>
<feature type="domain" description="DUF5666" evidence="1">
    <location>
        <begin position="55"/>
        <end position="109"/>
    </location>
</feature>
<accession>A0A5M3PLG8</accession>
<dbReference type="InterPro" id="IPR043724">
    <property type="entry name" value="DUF5666"/>
</dbReference>
<proteinExistence type="predicted"/>
<gene>
    <name evidence="2" type="ORF">MS5N3_10570</name>
</gene>
<dbReference type="Pfam" id="PF18914">
    <property type="entry name" value="DUF5666"/>
    <property type="match status" value="4"/>
</dbReference>
<keyword evidence="3" id="KW-1185">Reference proteome</keyword>
<dbReference type="Proteomes" id="UP000340077">
    <property type="component" value="Unassembled WGS sequence"/>
</dbReference>
<dbReference type="EMBL" id="BGZH01000001">
    <property type="protein sequence ID" value="GBO83606.1"/>
    <property type="molecule type" value="Genomic_DNA"/>
</dbReference>
<dbReference type="PROSITE" id="PS51257">
    <property type="entry name" value="PROKAR_LIPOPROTEIN"/>
    <property type="match status" value="1"/>
</dbReference>
<protein>
    <recommendedName>
        <fullName evidence="1">DUF5666 domain-containing protein</fullName>
    </recommendedName>
</protein>
<evidence type="ECO:0000259" key="1">
    <source>
        <dbReference type="Pfam" id="PF18914"/>
    </source>
</evidence>
<feature type="domain" description="DUF5666" evidence="1">
    <location>
        <begin position="356"/>
        <end position="410"/>
    </location>
</feature>
<evidence type="ECO:0000313" key="2">
    <source>
        <dbReference type="EMBL" id="GBO83606.1"/>
    </source>
</evidence>
<reference evidence="2 3" key="1">
    <citation type="journal article" date="2019" name="J. Gen. Appl. Microbiol.">
        <title>Aerobic degradation of cis-dichloroethene by the marine bacterium Marinobacter salsuginis strain 5N-3.</title>
        <authorList>
            <person name="Inoue Y."/>
            <person name="Fukunaga Y."/>
            <person name="Katsumata H."/>
            <person name="Ohji S."/>
            <person name="Hosoyama A."/>
            <person name="Mori K."/>
            <person name="Ando K."/>
        </authorList>
    </citation>
    <scope>NUCLEOTIDE SEQUENCE [LARGE SCALE GENOMIC DNA]</scope>
    <source>
        <strain evidence="2 3">5N-3</strain>
    </source>
</reference>
<feature type="domain" description="DUF5666" evidence="1">
    <location>
        <begin position="202"/>
        <end position="257"/>
    </location>
</feature>
<comment type="caution">
    <text evidence="2">The sequence shown here is derived from an EMBL/GenBank/DDBJ whole genome shotgun (WGS) entry which is preliminary data.</text>
</comment>
<evidence type="ECO:0000313" key="3">
    <source>
        <dbReference type="Proteomes" id="UP000340077"/>
    </source>
</evidence>
<feature type="domain" description="DUF5666" evidence="1">
    <location>
        <begin position="277"/>
        <end position="338"/>
    </location>
</feature>
<organism evidence="2 3">
    <name type="scientific">Marinobacter salsuginis</name>
    <dbReference type="NCBI Taxonomy" id="418719"/>
    <lineage>
        <taxon>Bacteria</taxon>
        <taxon>Pseudomonadati</taxon>
        <taxon>Pseudomonadota</taxon>
        <taxon>Gammaproteobacteria</taxon>
        <taxon>Pseudomonadales</taxon>
        <taxon>Marinobacteraceae</taxon>
        <taxon>Marinobacter</taxon>
    </lineage>
</organism>
<name>A0A5M3PLG8_9GAMM</name>
<dbReference type="AlphaFoldDB" id="A0A5M3PLG8"/>